<accession>A0ABQ9XAN6</accession>
<evidence type="ECO:0000313" key="2">
    <source>
        <dbReference type="EMBL" id="KAK2948333.1"/>
    </source>
</evidence>
<sequence>MNKAAFNHYYNLDRLDKLRIQTNLPPFGAGHPPAPPRGPLHTTLTPRLDGSGIHKLNITEDTIRLAKPPTANTKPHPYLPQLGVSRTLVHAACC</sequence>
<proteinExistence type="predicted"/>
<feature type="region of interest" description="Disordered" evidence="1">
    <location>
        <begin position="23"/>
        <end position="51"/>
    </location>
</feature>
<evidence type="ECO:0000256" key="1">
    <source>
        <dbReference type="SAM" id="MobiDB-lite"/>
    </source>
</evidence>
<dbReference type="Proteomes" id="UP001281761">
    <property type="component" value="Unassembled WGS sequence"/>
</dbReference>
<reference evidence="2 3" key="1">
    <citation type="journal article" date="2022" name="bioRxiv">
        <title>Genomics of Preaxostyla Flagellates Illuminates Evolutionary Transitions and the Path Towards Mitochondrial Loss.</title>
        <authorList>
            <person name="Novak L.V.F."/>
            <person name="Treitli S.C."/>
            <person name="Pyrih J."/>
            <person name="Halakuc P."/>
            <person name="Pipaliya S.V."/>
            <person name="Vacek V."/>
            <person name="Brzon O."/>
            <person name="Soukal P."/>
            <person name="Eme L."/>
            <person name="Dacks J.B."/>
            <person name="Karnkowska A."/>
            <person name="Elias M."/>
            <person name="Hampl V."/>
        </authorList>
    </citation>
    <scope>NUCLEOTIDE SEQUENCE [LARGE SCALE GENOMIC DNA]</scope>
    <source>
        <strain evidence="2">NAU3</strain>
        <tissue evidence="2">Gut</tissue>
    </source>
</reference>
<dbReference type="EMBL" id="JARBJD010000179">
    <property type="protein sequence ID" value="KAK2948333.1"/>
    <property type="molecule type" value="Genomic_DNA"/>
</dbReference>
<evidence type="ECO:0000313" key="3">
    <source>
        <dbReference type="Proteomes" id="UP001281761"/>
    </source>
</evidence>
<keyword evidence="3" id="KW-1185">Reference proteome</keyword>
<gene>
    <name evidence="2" type="ORF">BLNAU_16782</name>
</gene>
<organism evidence="2 3">
    <name type="scientific">Blattamonas nauphoetae</name>
    <dbReference type="NCBI Taxonomy" id="2049346"/>
    <lineage>
        <taxon>Eukaryota</taxon>
        <taxon>Metamonada</taxon>
        <taxon>Preaxostyla</taxon>
        <taxon>Oxymonadida</taxon>
        <taxon>Blattamonas</taxon>
    </lineage>
</organism>
<protein>
    <submittedName>
        <fullName evidence="2">Uncharacterized protein</fullName>
    </submittedName>
</protein>
<comment type="caution">
    <text evidence="2">The sequence shown here is derived from an EMBL/GenBank/DDBJ whole genome shotgun (WGS) entry which is preliminary data.</text>
</comment>
<name>A0ABQ9XAN6_9EUKA</name>